<dbReference type="GO" id="GO:0006777">
    <property type="term" value="P:Mo-molybdopterin cofactor biosynthetic process"/>
    <property type="evidence" value="ECO:0007669"/>
    <property type="project" value="UniProtKB-UniRule"/>
</dbReference>
<sequence length="412" mass="42961">MSLDACVTAETGLLSLQEALGRILADIDPLPRRENLPLKAALGRVLAEDVPSPLDLPPFANSAMDGYALRAADTAEGRSRLALVGVSWAGRPFQGAVAAGQCVRIFTGAALPEGADTVVMQEDVTAEEGGVFLQGPLKAGKNVRRAGEELRAGDIALAAGKRLGPADIALLASLGRREAAVRARPRVAFFSTGDELRGVGDPLAPGQIYDSNRYALDGLLREAGAEAIDLGVAADDPAALKALLLQASAQADLVISSGGVSVGEADFVTGALAEVGRIRLWKMAVKPGKPIAFGRIGAAWFFGLPGNPVAVMVGFRQVVRPALARLAGAEPKPPLRFGARSRQAMKKSAGRLEFQRGELERDQDGQWWVSGLAAQGSHMLTGMSRADCLIVLPAECAGVAAGDLVEVEPLAW</sequence>
<dbReference type="InterPro" id="IPR005110">
    <property type="entry name" value="MoeA_linker/N"/>
</dbReference>
<dbReference type="NCBIfam" id="TIGR00177">
    <property type="entry name" value="molyb_syn"/>
    <property type="match status" value="1"/>
</dbReference>
<dbReference type="UniPathway" id="UPA00344"/>
<keyword evidence="9 11" id="KW-0501">Molybdenum cofactor biosynthesis</keyword>
<dbReference type="NCBIfam" id="NF045515">
    <property type="entry name" value="Glp_gephyrin"/>
    <property type="match status" value="1"/>
</dbReference>
<dbReference type="GO" id="GO:0005829">
    <property type="term" value="C:cytosol"/>
    <property type="evidence" value="ECO:0007669"/>
    <property type="project" value="TreeGrafter"/>
</dbReference>
<keyword evidence="5 11" id="KW-0500">Molybdenum</keyword>
<evidence type="ECO:0000256" key="6">
    <source>
        <dbReference type="ARBA" id="ARBA00022679"/>
    </source>
</evidence>
<feature type="domain" description="MoaB/Mog" evidence="12">
    <location>
        <begin position="188"/>
        <end position="325"/>
    </location>
</feature>
<evidence type="ECO:0000256" key="8">
    <source>
        <dbReference type="ARBA" id="ARBA00022842"/>
    </source>
</evidence>
<evidence type="ECO:0000256" key="4">
    <source>
        <dbReference type="ARBA" id="ARBA00010763"/>
    </source>
</evidence>
<dbReference type="FunFam" id="3.40.980.10:FF:000004">
    <property type="entry name" value="Molybdopterin molybdenumtransferase"/>
    <property type="match status" value="1"/>
</dbReference>
<dbReference type="FunFam" id="2.170.190.11:FF:000004">
    <property type="entry name" value="Molybdopterin molybdenumtransferase"/>
    <property type="match status" value="1"/>
</dbReference>
<keyword evidence="14" id="KW-1185">Reference proteome</keyword>
<organism evidence="13 14">
    <name type="scientific">Methylogaea oryzae</name>
    <dbReference type="NCBI Taxonomy" id="1295382"/>
    <lineage>
        <taxon>Bacteria</taxon>
        <taxon>Pseudomonadati</taxon>
        <taxon>Pseudomonadota</taxon>
        <taxon>Gammaproteobacteria</taxon>
        <taxon>Methylococcales</taxon>
        <taxon>Methylococcaceae</taxon>
        <taxon>Methylogaea</taxon>
    </lineage>
</organism>
<keyword evidence="6 11" id="KW-0808">Transferase</keyword>
<dbReference type="CDD" id="cd00887">
    <property type="entry name" value="MoeA"/>
    <property type="match status" value="1"/>
</dbReference>
<evidence type="ECO:0000313" key="13">
    <source>
        <dbReference type="EMBL" id="BBL70852.1"/>
    </source>
</evidence>
<dbReference type="InterPro" id="IPR038987">
    <property type="entry name" value="MoeA-like"/>
</dbReference>
<dbReference type="GO" id="GO:0046872">
    <property type="term" value="F:metal ion binding"/>
    <property type="evidence" value="ECO:0007669"/>
    <property type="project" value="UniProtKB-UniRule"/>
</dbReference>
<evidence type="ECO:0000256" key="3">
    <source>
        <dbReference type="ARBA" id="ARBA00005046"/>
    </source>
</evidence>
<comment type="pathway">
    <text evidence="3 11">Cofactor biosynthesis; molybdopterin biosynthesis.</text>
</comment>
<evidence type="ECO:0000256" key="10">
    <source>
        <dbReference type="ARBA" id="ARBA00047317"/>
    </source>
</evidence>
<evidence type="ECO:0000256" key="11">
    <source>
        <dbReference type="RuleBase" id="RU365090"/>
    </source>
</evidence>
<gene>
    <name evidence="13" type="primary">moeA</name>
    <name evidence="13" type="ORF">MoryE10_14580</name>
</gene>
<evidence type="ECO:0000256" key="5">
    <source>
        <dbReference type="ARBA" id="ARBA00022505"/>
    </source>
</evidence>
<keyword evidence="8 11" id="KW-0460">Magnesium</keyword>
<dbReference type="PANTHER" id="PTHR10192:SF5">
    <property type="entry name" value="GEPHYRIN"/>
    <property type="match status" value="1"/>
</dbReference>
<dbReference type="KEGG" id="moz:MoryE10_14580"/>
<dbReference type="Pfam" id="PF03453">
    <property type="entry name" value="MoeA_N"/>
    <property type="match status" value="1"/>
</dbReference>
<dbReference type="EC" id="2.10.1.1" evidence="11"/>
<reference evidence="13" key="1">
    <citation type="submission" date="2019-06" db="EMBL/GenBank/DDBJ databases">
        <title>Complete genome sequence of Methylogaea oryzae strain JCM16910.</title>
        <authorList>
            <person name="Asakawa S."/>
        </authorList>
    </citation>
    <scope>NUCLEOTIDE SEQUENCE</scope>
    <source>
        <strain evidence="13">E10</strain>
    </source>
</reference>
<evidence type="ECO:0000256" key="9">
    <source>
        <dbReference type="ARBA" id="ARBA00023150"/>
    </source>
</evidence>
<evidence type="ECO:0000256" key="1">
    <source>
        <dbReference type="ARBA" id="ARBA00001946"/>
    </source>
</evidence>
<dbReference type="RefSeq" id="WP_221048681.1">
    <property type="nucleotide sequence ID" value="NZ_AP019782.1"/>
</dbReference>
<comment type="catalytic activity">
    <reaction evidence="10">
        <text>adenylyl-molybdopterin + molybdate = Mo-molybdopterin + AMP + H(+)</text>
        <dbReference type="Rhea" id="RHEA:35047"/>
        <dbReference type="ChEBI" id="CHEBI:15378"/>
        <dbReference type="ChEBI" id="CHEBI:36264"/>
        <dbReference type="ChEBI" id="CHEBI:62727"/>
        <dbReference type="ChEBI" id="CHEBI:71302"/>
        <dbReference type="ChEBI" id="CHEBI:456215"/>
        <dbReference type="EC" id="2.10.1.1"/>
    </reaction>
</comment>
<dbReference type="GO" id="GO:0061599">
    <property type="term" value="F:molybdopterin molybdotransferase activity"/>
    <property type="evidence" value="ECO:0007669"/>
    <property type="project" value="UniProtKB-UniRule"/>
</dbReference>
<dbReference type="InterPro" id="IPR005111">
    <property type="entry name" value="MoeA_C_domain_IV"/>
</dbReference>
<dbReference type="PANTHER" id="PTHR10192">
    <property type="entry name" value="MOLYBDOPTERIN BIOSYNTHESIS PROTEIN"/>
    <property type="match status" value="1"/>
</dbReference>
<evidence type="ECO:0000259" key="12">
    <source>
        <dbReference type="SMART" id="SM00852"/>
    </source>
</evidence>
<accession>A0A8D4VNN6</accession>
<name>A0A8D4VNN6_9GAMM</name>
<dbReference type="Proteomes" id="UP000824988">
    <property type="component" value="Chromosome"/>
</dbReference>
<evidence type="ECO:0000256" key="7">
    <source>
        <dbReference type="ARBA" id="ARBA00022723"/>
    </source>
</evidence>
<comment type="function">
    <text evidence="2 11">Catalyzes the insertion of molybdate into adenylated molybdopterin with the concomitant release of AMP.</text>
</comment>
<protein>
    <recommendedName>
        <fullName evidence="11">Molybdopterin molybdenumtransferase</fullName>
        <ecNumber evidence="11">2.10.1.1</ecNumber>
    </recommendedName>
</protein>
<dbReference type="Pfam" id="PF00994">
    <property type="entry name" value="MoCF_biosynth"/>
    <property type="match status" value="1"/>
</dbReference>
<proteinExistence type="inferred from homology"/>
<dbReference type="AlphaFoldDB" id="A0A8D4VNN6"/>
<comment type="similarity">
    <text evidence="4 11">Belongs to the MoeA family.</text>
</comment>
<evidence type="ECO:0000256" key="2">
    <source>
        <dbReference type="ARBA" id="ARBA00002901"/>
    </source>
</evidence>
<dbReference type="SMART" id="SM00852">
    <property type="entry name" value="MoCF_biosynth"/>
    <property type="match status" value="1"/>
</dbReference>
<dbReference type="Pfam" id="PF03454">
    <property type="entry name" value="MoeA_C"/>
    <property type="match status" value="1"/>
</dbReference>
<evidence type="ECO:0000313" key="14">
    <source>
        <dbReference type="Proteomes" id="UP000824988"/>
    </source>
</evidence>
<keyword evidence="7 11" id="KW-0479">Metal-binding</keyword>
<dbReference type="EMBL" id="AP019782">
    <property type="protein sequence ID" value="BBL70852.1"/>
    <property type="molecule type" value="Genomic_DNA"/>
</dbReference>
<dbReference type="InterPro" id="IPR001453">
    <property type="entry name" value="MoaB/Mog_dom"/>
</dbReference>
<comment type="cofactor">
    <cofactor evidence="1 11">
        <name>Mg(2+)</name>
        <dbReference type="ChEBI" id="CHEBI:18420"/>
    </cofactor>
</comment>